<comment type="caution">
    <text evidence="2">The sequence shown here is derived from an EMBL/GenBank/DDBJ whole genome shotgun (WGS) entry which is preliminary data.</text>
</comment>
<evidence type="ECO:0000313" key="3">
    <source>
        <dbReference type="Proteomes" id="UP001446871"/>
    </source>
</evidence>
<gene>
    <name evidence="2" type="ORF">PG996_009925</name>
</gene>
<keyword evidence="3" id="KW-1185">Reference proteome</keyword>
<dbReference type="Pfam" id="PF20150">
    <property type="entry name" value="2EXR"/>
    <property type="match status" value="1"/>
</dbReference>
<dbReference type="Proteomes" id="UP001446871">
    <property type="component" value="Unassembled WGS sequence"/>
</dbReference>
<evidence type="ECO:0000259" key="1">
    <source>
        <dbReference type="Pfam" id="PF20150"/>
    </source>
</evidence>
<evidence type="ECO:0000313" key="2">
    <source>
        <dbReference type="EMBL" id="KAK8059995.1"/>
    </source>
</evidence>
<proteinExistence type="predicted"/>
<accession>A0ABR1UM50</accession>
<feature type="domain" description="2EXR" evidence="1">
    <location>
        <begin position="101"/>
        <end position="161"/>
    </location>
</feature>
<sequence length="332" mass="38788">MASNLPQMKSCFCNQQRVQNLVYPRNWPARRERNRLDKEDASYAAIEELRPWVEIIAELLQDSQLRQSHIGPITQSYIPHQYQDAKELQSLIPREPSLQEFHRFRQLPPELRQLIWQFAAWEPPHLIGWMKRDPPSRCGRRRRRDMSRAVMACREAWATVRAQGGRYFHDLNGIQHWTAPQDVVFLDEGADLCATAQSWTMDFLLSRETIAVRYSHWLNSAADEDKYAWLRRSQALKTLLFVLCEPIVHVDRDPPWPDRGGRASDEVEGPSRERRCDLHLAKLVTFDQAEDLEKLESLWQQISPYPQTISVSKNPVSYRGPLNIHMTMLPAA</sequence>
<dbReference type="InterPro" id="IPR045518">
    <property type="entry name" value="2EXR"/>
</dbReference>
<organism evidence="2 3">
    <name type="scientific">Apiospora saccharicola</name>
    <dbReference type="NCBI Taxonomy" id="335842"/>
    <lineage>
        <taxon>Eukaryota</taxon>
        <taxon>Fungi</taxon>
        <taxon>Dikarya</taxon>
        <taxon>Ascomycota</taxon>
        <taxon>Pezizomycotina</taxon>
        <taxon>Sordariomycetes</taxon>
        <taxon>Xylariomycetidae</taxon>
        <taxon>Amphisphaeriales</taxon>
        <taxon>Apiosporaceae</taxon>
        <taxon>Apiospora</taxon>
    </lineage>
</organism>
<protein>
    <recommendedName>
        <fullName evidence="1">2EXR domain-containing protein</fullName>
    </recommendedName>
</protein>
<reference evidence="2 3" key="1">
    <citation type="submission" date="2023-01" db="EMBL/GenBank/DDBJ databases">
        <title>Analysis of 21 Apiospora genomes using comparative genomics revels a genus with tremendous synthesis potential of carbohydrate active enzymes and secondary metabolites.</title>
        <authorList>
            <person name="Sorensen T."/>
        </authorList>
    </citation>
    <scope>NUCLEOTIDE SEQUENCE [LARGE SCALE GENOMIC DNA]</scope>
    <source>
        <strain evidence="2 3">CBS 83171</strain>
    </source>
</reference>
<dbReference type="EMBL" id="JAQQWM010000006">
    <property type="protein sequence ID" value="KAK8059995.1"/>
    <property type="molecule type" value="Genomic_DNA"/>
</dbReference>
<name>A0ABR1UM50_9PEZI</name>